<dbReference type="InterPro" id="IPR001296">
    <property type="entry name" value="Glyco_trans_1"/>
</dbReference>
<name>A0A2W7NAG7_9RHOB</name>
<evidence type="ECO:0000313" key="4">
    <source>
        <dbReference type="Proteomes" id="UP000248916"/>
    </source>
</evidence>
<reference evidence="3 4" key="1">
    <citation type="submission" date="2018-06" db="EMBL/GenBank/DDBJ databases">
        <title>Genomic Encyclopedia of Archaeal and Bacterial Type Strains, Phase II (KMG-II): from individual species to whole genera.</title>
        <authorList>
            <person name="Goeker M."/>
        </authorList>
    </citation>
    <scope>NUCLEOTIDE SEQUENCE [LARGE SCALE GENOMIC DNA]</scope>
    <source>
        <strain evidence="3 4">DSM 22009</strain>
    </source>
</reference>
<dbReference type="GO" id="GO:0009103">
    <property type="term" value="P:lipopolysaccharide biosynthetic process"/>
    <property type="evidence" value="ECO:0007669"/>
    <property type="project" value="TreeGrafter"/>
</dbReference>
<dbReference type="AlphaFoldDB" id="A0A2W7NAG7"/>
<evidence type="ECO:0000259" key="2">
    <source>
        <dbReference type="Pfam" id="PF00534"/>
    </source>
</evidence>
<sequence>MSPRYGGPHPLYLNMRFLTQPLSGMQRYAEELIAALDVRLAADPGHLGGRRVIGLMPRSTARARTWQAIETRVVGQLGGHAWEQSELGLAARNGTLVSLSGSGPLFHPDHVFAVHDANLFVNPHFYSRSYRMLHGLIRPRLMRRARALVTISDFSRREIARSCGLSEDRFTIVPDSAEHLLGIPPEPEILQRYKLTPGRYVLCVGNQSPNKNIALAIEAFSRLAPEGVRLAVAGGAAAALARTRTVQAPWLSSLGRISDGALRTLYENALLFVFPSIYEGFGVPPLEAMALGCPVVSSDSSAMPEVLGDAALYFRSGKVNDCAKRIAEMLALDPINRQRRVDAGRIRAGEFRWDHSAERLVALLRRLDAN</sequence>
<comment type="caution">
    <text evidence="3">The sequence shown here is derived from an EMBL/GenBank/DDBJ whole genome shotgun (WGS) entry which is preliminary data.</text>
</comment>
<organism evidence="3 4">
    <name type="scientific">Palleronia aestuarii</name>
    <dbReference type="NCBI Taxonomy" id="568105"/>
    <lineage>
        <taxon>Bacteria</taxon>
        <taxon>Pseudomonadati</taxon>
        <taxon>Pseudomonadota</taxon>
        <taxon>Alphaproteobacteria</taxon>
        <taxon>Rhodobacterales</taxon>
        <taxon>Roseobacteraceae</taxon>
        <taxon>Palleronia</taxon>
    </lineage>
</organism>
<evidence type="ECO:0000256" key="1">
    <source>
        <dbReference type="ARBA" id="ARBA00022679"/>
    </source>
</evidence>
<evidence type="ECO:0000313" key="3">
    <source>
        <dbReference type="EMBL" id="PZX09976.1"/>
    </source>
</evidence>
<accession>A0A2W7NAG7</accession>
<feature type="domain" description="Glycosyl transferase family 1" evidence="2">
    <location>
        <begin position="197"/>
        <end position="342"/>
    </location>
</feature>
<dbReference type="PANTHER" id="PTHR46401:SF2">
    <property type="entry name" value="GLYCOSYLTRANSFERASE WBBK-RELATED"/>
    <property type="match status" value="1"/>
</dbReference>
<dbReference type="Pfam" id="PF00534">
    <property type="entry name" value="Glycos_transf_1"/>
    <property type="match status" value="1"/>
</dbReference>
<gene>
    <name evidence="3" type="ORF">LX81_04333</name>
</gene>
<keyword evidence="1 3" id="KW-0808">Transferase</keyword>
<dbReference type="Gene3D" id="3.40.50.2000">
    <property type="entry name" value="Glycogen Phosphorylase B"/>
    <property type="match status" value="1"/>
</dbReference>
<proteinExistence type="predicted"/>
<dbReference type="RefSeq" id="WP_146259523.1">
    <property type="nucleotide sequence ID" value="NZ_QKZL01000056.1"/>
</dbReference>
<dbReference type="SUPFAM" id="SSF53756">
    <property type="entry name" value="UDP-Glycosyltransferase/glycogen phosphorylase"/>
    <property type="match status" value="1"/>
</dbReference>
<dbReference type="Proteomes" id="UP000248916">
    <property type="component" value="Unassembled WGS sequence"/>
</dbReference>
<dbReference type="CDD" id="cd03809">
    <property type="entry name" value="GT4_MtfB-like"/>
    <property type="match status" value="1"/>
</dbReference>
<dbReference type="OrthoDB" id="9790710at2"/>
<dbReference type="EMBL" id="QKZL01000056">
    <property type="protein sequence ID" value="PZX09976.1"/>
    <property type="molecule type" value="Genomic_DNA"/>
</dbReference>
<keyword evidence="4" id="KW-1185">Reference proteome</keyword>
<dbReference type="PANTHER" id="PTHR46401">
    <property type="entry name" value="GLYCOSYLTRANSFERASE WBBK-RELATED"/>
    <property type="match status" value="1"/>
</dbReference>
<protein>
    <submittedName>
        <fullName evidence="3">Glycosyltransferase involved in cell wall biosynthesis</fullName>
    </submittedName>
</protein>
<dbReference type="GO" id="GO:0016757">
    <property type="term" value="F:glycosyltransferase activity"/>
    <property type="evidence" value="ECO:0007669"/>
    <property type="project" value="InterPro"/>
</dbReference>